<feature type="region of interest" description="Disordered" evidence="1">
    <location>
        <begin position="814"/>
        <end position="837"/>
    </location>
</feature>
<dbReference type="EMBL" id="CAJGYM010000009">
    <property type="protein sequence ID" value="CAD6188884.1"/>
    <property type="molecule type" value="Genomic_DNA"/>
</dbReference>
<reference evidence="2" key="1">
    <citation type="submission" date="2020-10" db="EMBL/GenBank/DDBJ databases">
        <authorList>
            <person name="Kikuchi T."/>
        </authorList>
    </citation>
    <scope>NUCLEOTIDE SEQUENCE</scope>
    <source>
        <strain evidence="2">NKZ352</strain>
    </source>
</reference>
<accession>A0A8S1H177</accession>
<dbReference type="Proteomes" id="UP000835052">
    <property type="component" value="Unassembled WGS sequence"/>
</dbReference>
<protein>
    <submittedName>
        <fullName evidence="2">Uncharacterized protein</fullName>
    </submittedName>
</protein>
<sequence length="930" mass="97170">MTRKNGQKGFQQKTFSSARRVSETQRQQAQLNQRRGGPVVPRNAPVVARNQPVLYFLFVEVALRVEGEPAQAVVEEPVAVRVLSPVPQLLLMNQQPFIFAEAVEPELVNLEEGVAVNGSVEPAEVSIISRPTPGENIASVASQKDSSENLTSSGPVIKRLKVDKGTSPFAPPRNPASLAVPNSSAMNEGNVVVQLAPNQPRTDVNSSYVVSPAASPATLAILAERAAFINARNTVADSPAVSSQDHRAGNDVAPSPAVSSQGGRLSQASLATVSWSSRTDASSSRIDSPAVSSSTLASMAERAAIINAGNIVADSPAVSSQDHRAGNDVAPSPAVSSQGGRLSQASLATVSWSSRTDASSSRIDSPAVSSSTLASMAERAAFINARNTVADSPAVSSQDHRAGNDVAPSPAVSSQGGRLSQASMATVSWSSRTDASSSRIDSPAVSSSTLASMAERAAFINARNTVADSPAVSSQDHRAGNDVAPSPAVFLSRRQAQSGLPGDCLMVEPKSRYFINARNTVADSPAVSSQDHRAGNDVAPSPAVSSQGGRLSQASLATVLTQVPQESIARLCRLQHLPRWQKEPLSSTPGTLSLILLPSLLKITAPETMLLLHLPFFSQGGRLSQASLATVPWSSRTDANSAGVNSPALSSSTLGLMTGVSPNMPRAVDLNTSELRSPHFDFSNISTVDVAIGRNMSDDRERTASSERDVSVSVTVNAYDLELDNSVGSVADGSRTAGRPSQLSSIHSIASDEPTGEPTIAPGILNHRHIEPTPDPNAPKPMPTFEVFSEREPRDFTILHNRANEIEIGTGVEELRSPGSRRRSPLNPTLGMTPTASELLHTVRIPLTSPTEHRNDSLININSADGSAFSPAVVGHGVGRLSSSVVSNATQDTSATASSVGMSASPSADASNDDKEDAEIGNSTDTDKAD</sequence>
<proteinExistence type="predicted"/>
<feature type="region of interest" description="Disordered" evidence="1">
    <location>
        <begin position="889"/>
        <end position="930"/>
    </location>
</feature>
<evidence type="ECO:0000256" key="1">
    <source>
        <dbReference type="SAM" id="MobiDB-lite"/>
    </source>
</evidence>
<evidence type="ECO:0000313" key="3">
    <source>
        <dbReference type="Proteomes" id="UP000835052"/>
    </source>
</evidence>
<feature type="region of interest" description="Disordered" evidence="1">
    <location>
        <begin position="1"/>
        <end position="38"/>
    </location>
</feature>
<feature type="compositionally biased region" description="Polar residues" evidence="1">
    <location>
        <begin position="889"/>
        <end position="902"/>
    </location>
</feature>
<name>A0A8S1H177_9PELO</name>
<keyword evidence="3" id="KW-1185">Reference proteome</keyword>
<gene>
    <name evidence="2" type="ORF">CAUJ_LOCUS4803</name>
</gene>
<feature type="region of interest" description="Disordered" evidence="1">
    <location>
        <begin position="524"/>
        <end position="548"/>
    </location>
</feature>
<comment type="caution">
    <text evidence="2">The sequence shown here is derived from an EMBL/GenBank/DDBJ whole genome shotgun (WGS) entry which is preliminary data.</text>
</comment>
<feature type="compositionally biased region" description="Polar residues" evidence="1">
    <location>
        <begin position="411"/>
        <end position="427"/>
    </location>
</feature>
<organism evidence="2 3">
    <name type="scientific">Caenorhabditis auriculariae</name>
    <dbReference type="NCBI Taxonomy" id="2777116"/>
    <lineage>
        <taxon>Eukaryota</taxon>
        <taxon>Metazoa</taxon>
        <taxon>Ecdysozoa</taxon>
        <taxon>Nematoda</taxon>
        <taxon>Chromadorea</taxon>
        <taxon>Rhabditida</taxon>
        <taxon>Rhabditina</taxon>
        <taxon>Rhabditomorpha</taxon>
        <taxon>Rhabditoidea</taxon>
        <taxon>Rhabditidae</taxon>
        <taxon>Peloderinae</taxon>
        <taxon>Caenorhabditis</taxon>
    </lineage>
</organism>
<feature type="region of interest" description="Disordered" evidence="1">
    <location>
        <begin position="239"/>
        <end position="265"/>
    </location>
</feature>
<feature type="compositionally biased region" description="Polar residues" evidence="1">
    <location>
        <begin position="739"/>
        <end position="748"/>
    </location>
</feature>
<feature type="region of interest" description="Disordered" evidence="1">
    <location>
        <begin position="392"/>
        <end position="443"/>
    </location>
</feature>
<feature type="region of interest" description="Disordered" evidence="1">
    <location>
        <begin position="317"/>
        <end position="342"/>
    </location>
</feature>
<dbReference type="AlphaFoldDB" id="A0A8S1H177"/>
<feature type="compositionally biased region" description="Polar residues" evidence="1">
    <location>
        <begin position="826"/>
        <end position="836"/>
    </location>
</feature>
<feature type="region of interest" description="Disordered" evidence="1">
    <location>
        <begin position="730"/>
        <end position="756"/>
    </location>
</feature>
<feature type="region of interest" description="Disordered" evidence="1">
    <location>
        <begin position="163"/>
        <end position="183"/>
    </location>
</feature>
<feature type="compositionally biased region" description="Low complexity" evidence="1">
    <location>
        <begin position="428"/>
        <end position="442"/>
    </location>
</feature>
<evidence type="ECO:0000313" key="2">
    <source>
        <dbReference type="EMBL" id="CAD6188884.1"/>
    </source>
</evidence>
<feature type="compositionally biased region" description="Polar residues" evidence="1">
    <location>
        <begin position="8"/>
        <end position="33"/>
    </location>
</feature>